<evidence type="ECO:0000256" key="6">
    <source>
        <dbReference type="ARBA" id="ARBA00023125"/>
    </source>
</evidence>
<organism evidence="12 13">
    <name type="scientific">Melghirimyces thermohalophilus</name>
    <dbReference type="NCBI Taxonomy" id="1236220"/>
    <lineage>
        <taxon>Bacteria</taxon>
        <taxon>Bacillati</taxon>
        <taxon>Bacillota</taxon>
        <taxon>Bacilli</taxon>
        <taxon>Bacillales</taxon>
        <taxon>Thermoactinomycetaceae</taxon>
        <taxon>Melghirimyces</taxon>
    </lineage>
</organism>
<feature type="modified residue" description="4-aspartylphosphate" evidence="10">
    <location>
        <position position="54"/>
    </location>
</feature>
<evidence type="ECO:0000256" key="10">
    <source>
        <dbReference type="PROSITE-ProRule" id="PRU00169"/>
    </source>
</evidence>
<dbReference type="STRING" id="1236220.SAMN04488112_10384"/>
<keyword evidence="7 9" id="KW-0010">Activator</keyword>
<dbReference type="Pfam" id="PF00072">
    <property type="entry name" value="Response_reg"/>
    <property type="match status" value="1"/>
</dbReference>
<dbReference type="AlphaFoldDB" id="A0A1G6IX50"/>
<dbReference type="RefSeq" id="WP_091566485.1">
    <property type="nucleotide sequence ID" value="NZ_FMZA01000003.1"/>
</dbReference>
<dbReference type="Proteomes" id="UP000199387">
    <property type="component" value="Unassembled WGS sequence"/>
</dbReference>
<dbReference type="GO" id="GO:0005737">
    <property type="term" value="C:cytoplasm"/>
    <property type="evidence" value="ECO:0007669"/>
    <property type="project" value="UniProtKB-SubCell"/>
</dbReference>
<keyword evidence="3 10" id="KW-0597">Phosphoprotein</keyword>
<protein>
    <recommendedName>
        <fullName evidence="9">Transcriptional regulatory protein</fullName>
    </recommendedName>
</protein>
<dbReference type="InterPro" id="IPR024187">
    <property type="entry name" value="Sig_transdc_resp-reg_cit/mal"/>
</dbReference>
<reference evidence="12 13" key="1">
    <citation type="submission" date="2016-10" db="EMBL/GenBank/DDBJ databases">
        <authorList>
            <person name="de Groot N.N."/>
        </authorList>
    </citation>
    <scope>NUCLEOTIDE SEQUENCE [LARGE SCALE GENOMIC DNA]</scope>
    <source>
        <strain evidence="12 13">DSM 45514</strain>
    </source>
</reference>
<dbReference type="Gene3D" id="3.40.50.2300">
    <property type="match status" value="1"/>
</dbReference>
<dbReference type="PANTHER" id="PTHR45526:SF1">
    <property type="entry name" value="TRANSCRIPTIONAL REGULATORY PROTEIN DCUR-RELATED"/>
    <property type="match status" value="1"/>
</dbReference>
<evidence type="ECO:0000313" key="12">
    <source>
        <dbReference type="EMBL" id="SDC10983.1"/>
    </source>
</evidence>
<feature type="domain" description="Response regulatory" evidence="11">
    <location>
        <begin position="3"/>
        <end position="119"/>
    </location>
</feature>
<dbReference type="InterPro" id="IPR036390">
    <property type="entry name" value="WH_DNA-bd_sf"/>
</dbReference>
<evidence type="ECO:0000256" key="2">
    <source>
        <dbReference type="ARBA" id="ARBA00022490"/>
    </source>
</evidence>
<dbReference type="SUPFAM" id="SSF46785">
    <property type="entry name" value="Winged helix' DNA-binding domain"/>
    <property type="match status" value="1"/>
</dbReference>
<keyword evidence="6 9" id="KW-0238">DNA-binding</keyword>
<evidence type="ECO:0000256" key="4">
    <source>
        <dbReference type="ARBA" id="ARBA00023012"/>
    </source>
</evidence>
<keyword evidence="4 9" id="KW-0902">Two-component regulatory system</keyword>
<dbReference type="PIRSF" id="PIRSF006171">
    <property type="entry name" value="RR_citrat_malat"/>
    <property type="match status" value="1"/>
</dbReference>
<dbReference type="PANTHER" id="PTHR45526">
    <property type="entry name" value="TRANSCRIPTIONAL REGULATORY PROTEIN DPIA"/>
    <property type="match status" value="1"/>
</dbReference>
<dbReference type="SUPFAM" id="SSF52172">
    <property type="entry name" value="CheY-like"/>
    <property type="match status" value="1"/>
</dbReference>
<evidence type="ECO:0000259" key="11">
    <source>
        <dbReference type="PROSITE" id="PS50110"/>
    </source>
</evidence>
<dbReference type="SMART" id="SM00448">
    <property type="entry name" value="REC"/>
    <property type="match status" value="1"/>
</dbReference>
<sequence length="239" mass="27598">MIQVLIVEDDPMVATINRRYVEAISGFRCVGWASERSEVFHLLAQNRVDLVLLDIFMPGQNGLELLRELRYTEEEIDVIVISAASDVQHIQTALRLGATDYLIKPFEFERLRQSLESYQKELELMRGQEEWSQEELDRLLQSRSLSDEPTPELPKGLTFTTLERVVESIQQTKAGFSTGDLAQVAGISRVSTSKYLKFLVKIGYLSVAMQYREVGRPVYRYYLTRDHRERIQPYVGTRS</sequence>
<evidence type="ECO:0000256" key="1">
    <source>
        <dbReference type="ARBA" id="ARBA00004496"/>
    </source>
</evidence>
<proteinExistence type="predicted"/>
<evidence type="ECO:0000256" key="5">
    <source>
        <dbReference type="ARBA" id="ARBA00023015"/>
    </source>
</evidence>
<evidence type="ECO:0000256" key="3">
    <source>
        <dbReference type="ARBA" id="ARBA00022553"/>
    </source>
</evidence>
<gene>
    <name evidence="12" type="ORF">SAMN04488112_10384</name>
</gene>
<dbReference type="PROSITE" id="PS50110">
    <property type="entry name" value="RESPONSE_REGULATORY"/>
    <property type="match status" value="1"/>
</dbReference>
<dbReference type="EMBL" id="FMZA01000003">
    <property type="protein sequence ID" value="SDC10983.1"/>
    <property type="molecule type" value="Genomic_DNA"/>
</dbReference>
<comment type="subcellular location">
    <subcellularLocation>
        <location evidence="1 9">Cytoplasm</location>
    </subcellularLocation>
</comment>
<dbReference type="GO" id="GO:0000156">
    <property type="term" value="F:phosphorelay response regulator activity"/>
    <property type="evidence" value="ECO:0007669"/>
    <property type="project" value="TreeGrafter"/>
</dbReference>
<keyword evidence="13" id="KW-1185">Reference proteome</keyword>
<evidence type="ECO:0000256" key="9">
    <source>
        <dbReference type="PIRNR" id="PIRNR006171"/>
    </source>
</evidence>
<dbReference type="InterPro" id="IPR001789">
    <property type="entry name" value="Sig_transdc_resp-reg_receiver"/>
</dbReference>
<keyword evidence="2 9" id="KW-0963">Cytoplasm</keyword>
<dbReference type="GO" id="GO:0003677">
    <property type="term" value="F:DNA binding"/>
    <property type="evidence" value="ECO:0007669"/>
    <property type="project" value="UniProtKB-KW"/>
</dbReference>
<dbReference type="InterPro" id="IPR011006">
    <property type="entry name" value="CheY-like_superfamily"/>
</dbReference>
<evidence type="ECO:0000256" key="7">
    <source>
        <dbReference type="ARBA" id="ARBA00023159"/>
    </source>
</evidence>
<keyword evidence="8 9" id="KW-0804">Transcription</keyword>
<dbReference type="OrthoDB" id="9759232at2"/>
<keyword evidence="5 9" id="KW-0805">Transcription regulation</keyword>
<name>A0A1G6IX50_9BACL</name>
<evidence type="ECO:0000256" key="8">
    <source>
        <dbReference type="ARBA" id="ARBA00023163"/>
    </source>
</evidence>
<dbReference type="InterPro" id="IPR051271">
    <property type="entry name" value="2C-system_Tx_regulators"/>
</dbReference>
<accession>A0A1G6IX50</accession>
<dbReference type="CDD" id="cd19925">
    <property type="entry name" value="REC_citrate_TCS"/>
    <property type="match status" value="1"/>
</dbReference>
<evidence type="ECO:0000313" key="13">
    <source>
        <dbReference type="Proteomes" id="UP000199387"/>
    </source>
</evidence>
<dbReference type="GO" id="GO:0003700">
    <property type="term" value="F:DNA-binding transcription factor activity"/>
    <property type="evidence" value="ECO:0007669"/>
    <property type="project" value="InterPro"/>
</dbReference>